<sequence length="82" mass="8721">MTANRNFEPWRQVATGEGAVEEWLLGRRCAVVAAGKGDCFRADSRWKGGLLQAAGNKKKMGAGKRKRVAVGSGGEMQVATGQ</sequence>
<keyword evidence="2" id="KW-1185">Reference proteome</keyword>
<dbReference type="EMBL" id="CM056817">
    <property type="protein sequence ID" value="KAJ8620252.1"/>
    <property type="molecule type" value="Genomic_DNA"/>
</dbReference>
<gene>
    <name evidence="1" type="ORF">MRB53_028781</name>
</gene>
<name>A0ACC2KGZ8_PERAE</name>
<dbReference type="Proteomes" id="UP001234297">
    <property type="component" value="Chromosome 9"/>
</dbReference>
<reference evidence="1 2" key="1">
    <citation type="journal article" date="2022" name="Hortic Res">
        <title>A haplotype resolved chromosomal level avocado genome allows analysis of novel avocado genes.</title>
        <authorList>
            <person name="Nath O."/>
            <person name="Fletcher S.J."/>
            <person name="Hayward A."/>
            <person name="Shaw L.M."/>
            <person name="Masouleh A.K."/>
            <person name="Furtado A."/>
            <person name="Henry R.J."/>
            <person name="Mitter N."/>
        </authorList>
    </citation>
    <scope>NUCLEOTIDE SEQUENCE [LARGE SCALE GENOMIC DNA]</scope>
    <source>
        <strain evidence="2">cv. Hass</strain>
    </source>
</reference>
<accession>A0ACC2KGZ8</accession>
<evidence type="ECO:0000313" key="2">
    <source>
        <dbReference type="Proteomes" id="UP001234297"/>
    </source>
</evidence>
<protein>
    <submittedName>
        <fullName evidence="1">Uncharacterized protein</fullName>
    </submittedName>
</protein>
<comment type="caution">
    <text evidence="1">The sequence shown here is derived from an EMBL/GenBank/DDBJ whole genome shotgun (WGS) entry which is preliminary data.</text>
</comment>
<organism evidence="1 2">
    <name type="scientific">Persea americana</name>
    <name type="common">Avocado</name>
    <dbReference type="NCBI Taxonomy" id="3435"/>
    <lineage>
        <taxon>Eukaryota</taxon>
        <taxon>Viridiplantae</taxon>
        <taxon>Streptophyta</taxon>
        <taxon>Embryophyta</taxon>
        <taxon>Tracheophyta</taxon>
        <taxon>Spermatophyta</taxon>
        <taxon>Magnoliopsida</taxon>
        <taxon>Magnoliidae</taxon>
        <taxon>Laurales</taxon>
        <taxon>Lauraceae</taxon>
        <taxon>Persea</taxon>
    </lineage>
</organism>
<proteinExistence type="predicted"/>
<evidence type="ECO:0000313" key="1">
    <source>
        <dbReference type="EMBL" id="KAJ8620252.1"/>
    </source>
</evidence>